<dbReference type="GO" id="GO:0005770">
    <property type="term" value="C:late endosome"/>
    <property type="evidence" value="ECO:0007669"/>
    <property type="project" value="TreeGrafter"/>
</dbReference>
<feature type="region of interest" description="Disordered" evidence="5">
    <location>
        <begin position="1"/>
        <end position="29"/>
    </location>
</feature>
<dbReference type="InterPro" id="IPR057780">
    <property type="entry name" value="Beta-prop_Vps41"/>
</dbReference>
<dbReference type="SUPFAM" id="SSF50978">
    <property type="entry name" value="WD40 repeat-like"/>
    <property type="match status" value="1"/>
</dbReference>
<dbReference type="GO" id="GO:0030897">
    <property type="term" value="C:HOPS complex"/>
    <property type="evidence" value="ECO:0007669"/>
    <property type="project" value="EnsemblFungi"/>
</dbReference>
<dbReference type="FunFam" id="2.130.10.10:FF:000933">
    <property type="entry name" value="Vacuolar protein sorting-associated protein 41"/>
    <property type="match status" value="1"/>
</dbReference>
<dbReference type="PANTHER" id="PTHR12616:SF1">
    <property type="entry name" value="VACUOLAR PROTEIN SORTING-ASSOCIATED PROTEIN 41 HOMOLOG"/>
    <property type="match status" value="1"/>
</dbReference>
<dbReference type="Pfam" id="PF23556">
    <property type="entry name" value="TPR_Vps41"/>
    <property type="match status" value="1"/>
</dbReference>
<dbReference type="GO" id="GO:0032258">
    <property type="term" value="P:cytoplasm to vacuole targeting by the Cvt pathway"/>
    <property type="evidence" value="ECO:0007669"/>
    <property type="project" value="EnsemblFungi"/>
</dbReference>
<dbReference type="GO" id="GO:0042144">
    <property type="term" value="P:vacuole fusion, non-autophagic"/>
    <property type="evidence" value="ECO:0007669"/>
    <property type="project" value="EnsemblFungi"/>
</dbReference>
<dbReference type="STRING" id="1344418.A0A1D2VAY5"/>
<dbReference type="GeneID" id="30963627"/>
<dbReference type="RefSeq" id="XP_020045062.1">
    <property type="nucleotide sequence ID" value="XM_020189991.1"/>
</dbReference>
<dbReference type="PROSITE" id="PS50236">
    <property type="entry name" value="CHCR"/>
    <property type="match status" value="1"/>
</dbReference>
<dbReference type="Gene3D" id="1.25.40.10">
    <property type="entry name" value="Tetratricopeptide repeat domain"/>
    <property type="match status" value="1"/>
</dbReference>
<proteinExistence type="inferred from homology"/>
<keyword evidence="3" id="KW-0653">Protein transport</keyword>
<dbReference type="AlphaFoldDB" id="A0A1D2VAY5"/>
<dbReference type="Pfam" id="PF23411">
    <property type="entry name" value="Beta-prop_Vps41"/>
    <property type="match status" value="1"/>
</dbReference>
<dbReference type="InParanoid" id="A0A1D2VAY5"/>
<dbReference type="EMBL" id="KV454490">
    <property type="protein sequence ID" value="ODV58755.1"/>
    <property type="molecule type" value="Genomic_DNA"/>
</dbReference>
<sequence>EDDGTEEEEEDHNTTNTTDDEADDEPPRLKYSRLTGLPLAFFTRDAVSTCLINENVFAFATHSGVLHLCNPDFTPIRTIRIHKASILSIHTDGYYIATASMDGSIVIGSIKDPTDITRFDFKRPVHAVVIDKNYKLSRIFISGGMAGKVILSHRNWLGSRIDTIIDDNNNGNGGPIVSIQRIDDIVVWMNDNGISIFNIPTRSIILKIQRPENSPRADLYWPRCNFPETNRLIIGWADYIWSIKVTIIKSDYNKFSLTSAASSFRAPPTERKAEIESVFHIDSLVAGLASFKDDLLMILTYLPPKKNFKTGGNLSYPPEIRLISATNGEEIAIDEVSLKSYENLGLNDYHLEQYIGIDSTKYFLISARDGVIAQEFNLNDRLDWYLNKKKYYEAWLMSEHVIDPIQRCEIGLKDVDNLISINKWETSARSLSKVLSLNNFKINSTIANSTQNNLSSDKINEKNYIKEKWEKYIWKFVNNKKTDIICWLIPCHENEVKLNSRVFETILAFFLENDQEKYLKLSSTWNTSLYDIKKIAKLLEEKIENHNNNKLRRILANLYIEMDEFKLAVPHLLIARDKDLLKLIAKNHLLKYFIEDIPEIILIDITSNDLKDSSINNIEIKLKDNIDILINNREELPVFKIMDIFKKKSETLNSFKVITYNYLNSLFLNELSECNGFENEMIQMLSIYNQRELLNFLKKYNNYNIEKAIYICEKNEYLNEWVYLLGKIGQNKKALMIIIDKICDPQQAILFAKKQNDKELWDYLLNYSMDKPVFIRSLIELAGNIIDPIKLIKKIPEGVKIEGLNDTLFNITLNNEINLILNENILKIISNESFKISKKFEFLKSRGYGIDVDDNKSIIDRFETLI</sequence>
<dbReference type="Gene3D" id="2.130.10.10">
    <property type="entry name" value="YVTN repeat-like/Quinoprotein amine dehydrogenase"/>
    <property type="match status" value="1"/>
</dbReference>
<dbReference type="InterPro" id="IPR011990">
    <property type="entry name" value="TPR-like_helical_dom_sf"/>
</dbReference>
<evidence type="ECO:0000313" key="8">
    <source>
        <dbReference type="Proteomes" id="UP000095038"/>
    </source>
</evidence>
<keyword evidence="8" id="KW-1185">Reference proteome</keyword>
<dbReference type="InterPro" id="IPR015943">
    <property type="entry name" value="WD40/YVTN_repeat-like_dom_sf"/>
</dbReference>
<dbReference type="GO" id="GO:0009267">
    <property type="term" value="P:cellular response to starvation"/>
    <property type="evidence" value="ECO:0007669"/>
    <property type="project" value="TreeGrafter"/>
</dbReference>
<dbReference type="PANTHER" id="PTHR12616">
    <property type="entry name" value="VACUOLAR PROTEIN SORTING VPS41"/>
    <property type="match status" value="1"/>
</dbReference>
<dbReference type="GO" id="GO:0006624">
    <property type="term" value="P:vacuolar protein processing"/>
    <property type="evidence" value="ECO:0007669"/>
    <property type="project" value="EnsemblFungi"/>
</dbReference>
<dbReference type="GO" id="GO:0099022">
    <property type="term" value="P:vesicle tethering"/>
    <property type="evidence" value="ECO:0007669"/>
    <property type="project" value="EnsemblFungi"/>
</dbReference>
<dbReference type="Proteomes" id="UP000095038">
    <property type="component" value="Unassembled WGS sequence"/>
</dbReference>
<organism evidence="7 8">
    <name type="scientific">Ascoidea rubescens DSM 1968</name>
    <dbReference type="NCBI Taxonomy" id="1344418"/>
    <lineage>
        <taxon>Eukaryota</taxon>
        <taxon>Fungi</taxon>
        <taxon>Dikarya</taxon>
        <taxon>Ascomycota</taxon>
        <taxon>Saccharomycotina</taxon>
        <taxon>Saccharomycetes</taxon>
        <taxon>Ascoideaceae</taxon>
        <taxon>Ascoidea</taxon>
    </lineage>
</organism>
<feature type="non-terminal residue" evidence="7">
    <location>
        <position position="1"/>
    </location>
</feature>
<evidence type="ECO:0000313" key="7">
    <source>
        <dbReference type="EMBL" id="ODV58755.1"/>
    </source>
</evidence>
<dbReference type="InterPro" id="IPR016902">
    <property type="entry name" value="Vps41"/>
</dbReference>
<comment type="similarity">
    <text evidence="1">Belongs to the VPS41 family.</text>
</comment>
<dbReference type="GO" id="GO:0034058">
    <property type="term" value="P:endosomal vesicle fusion"/>
    <property type="evidence" value="ECO:0007669"/>
    <property type="project" value="InterPro"/>
</dbReference>
<dbReference type="InterPro" id="IPR036322">
    <property type="entry name" value="WD40_repeat_dom_sf"/>
</dbReference>
<reference evidence="8" key="1">
    <citation type="submission" date="2016-05" db="EMBL/GenBank/DDBJ databases">
        <title>Comparative genomics of biotechnologically important yeasts.</title>
        <authorList>
            <consortium name="DOE Joint Genome Institute"/>
            <person name="Riley R."/>
            <person name="Haridas S."/>
            <person name="Wolfe K.H."/>
            <person name="Lopes M.R."/>
            <person name="Hittinger C.T."/>
            <person name="Goker M."/>
            <person name="Salamov A."/>
            <person name="Wisecaver J."/>
            <person name="Long T.M."/>
            <person name="Aerts A.L."/>
            <person name="Barry K."/>
            <person name="Choi C."/>
            <person name="Clum A."/>
            <person name="Coughlan A.Y."/>
            <person name="Deshpande S."/>
            <person name="Douglass A.P."/>
            <person name="Hanson S.J."/>
            <person name="Klenk H.-P."/>
            <person name="Labutti K."/>
            <person name="Lapidus A."/>
            <person name="Lindquist E."/>
            <person name="Lipzen A."/>
            <person name="Meier-Kolthoff J.P."/>
            <person name="Ohm R.A."/>
            <person name="Otillar R.P."/>
            <person name="Pangilinan J."/>
            <person name="Peng Y."/>
            <person name="Rokas A."/>
            <person name="Rosa C.A."/>
            <person name="Scheuner C."/>
            <person name="Sibirny A.A."/>
            <person name="Slot J.C."/>
            <person name="Stielow J.B."/>
            <person name="Sun H."/>
            <person name="Kurtzman C.P."/>
            <person name="Blackwell M."/>
            <person name="Grigoriev I.V."/>
            <person name="Jeffries T.W."/>
        </authorList>
    </citation>
    <scope>NUCLEOTIDE SEQUENCE [LARGE SCALE GENOMIC DNA]</scope>
    <source>
        <strain evidence="8">DSM 1968</strain>
    </source>
</reference>
<feature type="domain" description="Vps41 beta-propeller" evidence="6">
    <location>
        <begin position="29"/>
        <end position="375"/>
    </location>
</feature>
<dbReference type="GO" id="GO:0035542">
    <property type="term" value="P:regulation of SNARE complex assembly"/>
    <property type="evidence" value="ECO:0007669"/>
    <property type="project" value="EnsemblFungi"/>
</dbReference>
<dbReference type="GO" id="GO:0035091">
    <property type="term" value="F:phosphatidylinositol binding"/>
    <property type="evidence" value="ECO:0007669"/>
    <property type="project" value="EnsemblFungi"/>
</dbReference>
<feature type="non-terminal residue" evidence="7">
    <location>
        <position position="866"/>
    </location>
</feature>
<evidence type="ECO:0000256" key="3">
    <source>
        <dbReference type="ARBA" id="ARBA00022927"/>
    </source>
</evidence>
<dbReference type="GO" id="GO:0031267">
    <property type="term" value="F:small GTPase binding"/>
    <property type="evidence" value="ECO:0007669"/>
    <property type="project" value="EnsemblFungi"/>
</dbReference>
<evidence type="ECO:0000256" key="4">
    <source>
        <dbReference type="PROSITE-ProRule" id="PRU01006"/>
    </source>
</evidence>
<evidence type="ECO:0000256" key="2">
    <source>
        <dbReference type="ARBA" id="ARBA00022448"/>
    </source>
</evidence>
<dbReference type="GO" id="GO:0034727">
    <property type="term" value="P:piecemeal microautophagy of the nucleus"/>
    <property type="evidence" value="ECO:0007669"/>
    <property type="project" value="EnsemblFungi"/>
</dbReference>
<feature type="compositionally biased region" description="Acidic residues" evidence="5">
    <location>
        <begin position="1"/>
        <end position="11"/>
    </location>
</feature>
<evidence type="ECO:0000259" key="6">
    <source>
        <dbReference type="Pfam" id="PF23411"/>
    </source>
</evidence>
<feature type="repeat" description="CHCR" evidence="4">
    <location>
        <begin position="629"/>
        <end position="777"/>
    </location>
</feature>
<dbReference type="OrthoDB" id="244107at2759"/>
<dbReference type="SMART" id="SM00299">
    <property type="entry name" value="CLH"/>
    <property type="match status" value="1"/>
</dbReference>
<protein>
    <submittedName>
        <fullName evidence="7">Vacuolar protein sorting-associated protein 41</fullName>
    </submittedName>
</protein>
<name>A0A1D2VAY5_9ASCO</name>
<dbReference type="InterPro" id="IPR045111">
    <property type="entry name" value="Vps41/Vps8"/>
</dbReference>
<accession>A0A1D2VAY5</accession>
<dbReference type="InterPro" id="IPR000547">
    <property type="entry name" value="Clathrin_H-chain/VPS_repeat"/>
</dbReference>
<keyword evidence="2" id="KW-0813">Transport</keyword>
<dbReference type="GO" id="GO:0000329">
    <property type="term" value="C:fungal-type vacuole membrane"/>
    <property type="evidence" value="ECO:0007669"/>
    <property type="project" value="EnsemblFungi"/>
</dbReference>
<evidence type="ECO:0000256" key="5">
    <source>
        <dbReference type="SAM" id="MobiDB-lite"/>
    </source>
</evidence>
<dbReference type="FunCoup" id="A0A1D2VAY5">
    <property type="interactions" value="693"/>
</dbReference>
<evidence type="ECO:0000256" key="1">
    <source>
        <dbReference type="ARBA" id="ARBA00009582"/>
    </source>
</evidence>
<gene>
    <name evidence="7" type="ORF">ASCRUDRAFT_27243</name>
</gene>
<dbReference type="PIRSF" id="PIRSF028921">
    <property type="entry name" value="VPS41"/>
    <property type="match status" value="1"/>
</dbReference>